<feature type="region of interest" description="Disordered" evidence="15">
    <location>
        <begin position="99"/>
        <end position="120"/>
    </location>
</feature>
<dbReference type="GO" id="GO:0005102">
    <property type="term" value="F:signaling receptor binding"/>
    <property type="evidence" value="ECO:0007669"/>
    <property type="project" value="TreeGrafter"/>
</dbReference>
<comment type="similarity">
    <text evidence="2 14">Belongs to the peroxin-14 family.</text>
</comment>
<keyword evidence="8 14" id="KW-0472">Membrane</keyword>
<keyword evidence="20" id="KW-1185">Reference proteome</keyword>
<dbReference type="PANTHER" id="PTHR23058:SF0">
    <property type="entry name" value="PEROXISOMAL MEMBRANE PROTEIN PEX14"/>
    <property type="match status" value="1"/>
</dbReference>
<evidence type="ECO:0000256" key="6">
    <source>
        <dbReference type="ARBA" id="ARBA00022989"/>
    </source>
</evidence>
<feature type="region of interest" description="Disordered" evidence="15">
    <location>
        <begin position="446"/>
        <end position="495"/>
    </location>
</feature>
<keyword evidence="3 14" id="KW-0813">Transport</keyword>
<comment type="function">
    <text evidence="12 14">Component of the PEX13-PEX14 docking complex, a translocon channel that specifically mediates the import of peroxisomal cargo proteins bound to PEX5 receptor. The PEX13-PEX14 docking complex forms a large import pore which can be opened to a diameter of about 9 nm. Mechanistically, PEX5 receptor along with cargo proteins associates with the PEX14 subunit of the PEX13-PEX14 docking complex in the cytosol, leading to the insertion of the receptor into the organelle membrane with the concomitant translocation of the cargo into the peroxisome matrix.</text>
</comment>
<feature type="compositionally biased region" description="Polar residues" evidence="15">
    <location>
        <begin position="1"/>
        <end position="15"/>
    </location>
</feature>
<comment type="caution">
    <text evidence="19">The sequence shown here is derived from an EMBL/GenBank/DDBJ whole genome shotgun (WGS) entry which is preliminary data.</text>
</comment>
<dbReference type="InterPro" id="IPR036388">
    <property type="entry name" value="WH-like_DNA-bd_sf"/>
</dbReference>
<comment type="subunit">
    <text evidence="13">Interacts with PEX13; forming the PEX13-PEX14 docking complex. Interacts with PEX5 (via WxxxF/Y motifs).</text>
</comment>
<evidence type="ECO:0000313" key="20">
    <source>
        <dbReference type="Proteomes" id="UP001419268"/>
    </source>
</evidence>
<evidence type="ECO:0000256" key="11">
    <source>
        <dbReference type="ARBA" id="ARBA00029691"/>
    </source>
</evidence>
<feature type="domain" description="Peroxisomal membrane protein PEX14 central plants" evidence="18">
    <location>
        <begin position="151"/>
        <end position="271"/>
    </location>
</feature>
<feature type="compositionally biased region" description="Polar residues" evidence="15">
    <location>
        <begin position="446"/>
        <end position="457"/>
    </location>
</feature>
<evidence type="ECO:0000256" key="1">
    <source>
        <dbReference type="ARBA" id="ARBA00004549"/>
    </source>
</evidence>
<keyword evidence="4" id="KW-0812">Transmembrane</keyword>
<evidence type="ECO:0000259" key="16">
    <source>
        <dbReference type="Pfam" id="PF04695"/>
    </source>
</evidence>
<dbReference type="Pfam" id="PF17733">
    <property type="entry name" value="KPWE_dom"/>
    <property type="match status" value="1"/>
</dbReference>
<keyword evidence="6" id="KW-1133">Transmembrane helix</keyword>
<feature type="region of interest" description="Disordered" evidence="15">
    <location>
        <begin position="1"/>
        <end position="44"/>
    </location>
</feature>
<dbReference type="FunFam" id="1.10.10.10:FF:000217">
    <property type="entry name" value="Peroxisomal membrane protein PEX14"/>
    <property type="match status" value="1"/>
</dbReference>
<evidence type="ECO:0000259" key="18">
    <source>
        <dbReference type="Pfam" id="PF23020"/>
    </source>
</evidence>
<feature type="region of interest" description="Disordered" evidence="15">
    <location>
        <begin position="362"/>
        <end position="385"/>
    </location>
</feature>
<dbReference type="EMBL" id="JBBNAG010000007">
    <property type="protein sequence ID" value="KAK9119701.1"/>
    <property type="molecule type" value="Genomic_DNA"/>
</dbReference>
<protein>
    <recommendedName>
        <fullName evidence="10 14">Peroxisomal membrane protein PEX14</fullName>
    </recommendedName>
    <alternativeName>
        <fullName evidence="11 14">Peroxin-14</fullName>
    </alternativeName>
</protein>
<evidence type="ECO:0000256" key="7">
    <source>
        <dbReference type="ARBA" id="ARBA00023010"/>
    </source>
</evidence>
<sequence>MASESAPSNPSDDNPQPTPEPMKPMSGNGAALHEEGAGGGVSQKSVFVNSEPIREDQVQNAVKFLSHPSVRNSPVIHRRSFLERKGLTKEEIDEAFRRVPDPTPSATTTATQAANPNQGVGQSVATNAHLQVPTQALAAAPTGVVSTVKGRFNWSYAFAAIGVLCCTGAGSALLLKSVVIPKIKNWIRKIVLEDEEGEHSIKKINSGPSLAEEAAAAAKSAAAAAADVARASQDMLNSKNEERKYFEALMVSLNAQVEEMKLMSSAIQKLEAKGDVSLPLNKQMTEVYSSPQYGKSAVPPSSEPSVAPHPKSYMEIMAMLQRGEKPPGIKEINDLPPNPNQPPSKPFVAPRSKPWEAGQYMRRQDSNSSTVDNGMSTSQLNGDTTEPWWRRKNVEIREMESEDDLMVSSQRAKATQSSWVPPQPPPISMPEAVAAIRQPKSSILKEQSVEDQATRITEISESRTDQETNGVNGHSNVQEIEVEHLEKDATEEAQI</sequence>
<evidence type="ECO:0000256" key="8">
    <source>
        <dbReference type="ARBA" id="ARBA00023136"/>
    </source>
</evidence>
<feature type="compositionally biased region" description="Polar residues" evidence="15">
    <location>
        <begin position="366"/>
        <end position="384"/>
    </location>
</feature>
<feature type="domain" description="Peroxisomal membrane protein PEX14-like KPWE" evidence="17">
    <location>
        <begin position="308"/>
        <end position="356"/>
    </location>
</feature>
<feature type="compositionally biased region" description="Low complexity" evidence="15">
    <location>
        <begin position="104"/>
        <end position="116"/>
    </location>
</feature>
<keyword evidence="7" id="KW-0811">Translocation</keyword>
<name>A0AAP0IS71_9MAGN</name>
<evidence type="ECO:0000256" key="3">
    <source>
        <dbReference type="ARBA" id="ARBA00022448"/>
    </source>
</evidence>
<dbReference type="InterPro" id="IPR054154">
    <property type="entry name" value="PEX14-like_M_plants"/>
</dbReference>
<proteinExistence type="inferred from homology"/>
<evidence type="ECO:0000256" key="14">
    <source>
        <dbReference type="RuleBase" id="RU367032"/>
    </source>
</evidence>
<dbReference type="Pfam" id="PF23020">
    <property type="entry name" value="PEX14-like_2nd"/>
    <property type="match status" value="1"/>
</dbReference>
<dbReference type="Gene3D" id="1.10.10.10">
    <property type="entry name" value="Winged helix-like DNA-binding domain superfamily/Winged helix DNA-binding domain"/>
    <property type="match status" value="1"/>
</dbReference>
<keyword evidence="5 14" id="KW-0653">Protein transport</keyword>
<evidence type="ECO:0000256" key="5">
    <source>
        <dbReference type="ARBA" id="ARBA00022927"/>
    </source>
</evidence>
<evidence type="ECO:0000256" key="12">
    <source>
        <dbReference type="ARBA" id="ARBA00053920"/>
    </source>
</evidence>
<comment type="subcellular location">
    <subcellularLocation>
        <location evidence="1">Peroxisome membrane</location>
        <topology evidence="1">Single-pass membrane protein</topology>
    </subcellularLocation>
</comment>
<dbReference type="PANTHER" id="PTHR23058">
    <property type="entry name" value="PEROXISOMAL MEMBRANE PROTEIN PEX14"/>
    <property type="match status" value="1"/>
</dbReference>
<evidence type="ECO:0000313" key="19">
    <source>
        <dbReference type="EMBL" id="KAK9119701.1"/>
    </source>
</evidence>
<dbReference type="GO" id="GO:0005778">
    <property type="term" value="C:peroxisomal membrane"/>
    <property type="evidence" value="ECO:0007669"/>
    <property type="project" value="UniProtKB-SubCell"/>
</dbReference>
<dbReference type="InterPro" id="IPR006785">
    <property type="entry name" value="Pex14_N"/>
</dbReference>
<dbReference type="GO" id="GO:1990429">
    <property type="term" value="C:peroxisomal importomer complex"/>
    <property type="evidence" value="ECO:0007669"/>
    <property type="project" value="TreeGrafter"/>
</dbReference>
<reference evidence="19 20" key="1">
    <citation type="submission" date="2024-01" db="EMBL/GenBank/DDBJ databases">
        <title>Genome assemblies of Stephania.</title>
        <authorList>
            <person name="Yang L."/>
        </authorList>
    </citation>
    <scope>NUCLEOTIDE SEQUENCE [LARGE SCALE GENOMIC DNA]</scope>
    <source>
        <strain evidence="19">JXDWG</strain>
        <tissue evidence="19">Leaf</tissue>
    </source>
</reference>
<evidence type="ECO:0000256" key="13">
    <source>
        <dbReference type="ARBA" id="ARBA00064754"/>
    </source>
</evidence>
<feature type="region of interest" description="Disordered" evidence="15">
    <location>
        <begin position="326"/>
        <end position="349"/>
    </location>
</feature>
<keyword evidence="9 14" id="KW-0576">Peroxisome</keyword>
<dbReference type="Pfam" id="PF04695">
    <property type="entry name" value="Pex14_N"/>
    <property type="match status" value="1"/>
</dbReference>
<evidence type="ECO:0000256" key="4">
    <source>
        <dbReference type="ARBA" id="ARBA00022692"/>
    </source>
</evidence>
<evidence type="ECO:0000256" key="10">
    <source>
        <dbReference type="ARBA" id="ARBA00029502"/>
    </source>
</evidence>
<dbReference type="AlphaFoldDB" id="A0AAP0IS71"/>
<dbReference type="GO" id="GO:0016560">
    <property type="term" value="P:protein import into peroxisome matrix, docking"/>
    <property type="evidence" value="ECO:0007669"/>
    <property type="project" value="UniProtKB-UniRule"/>
</dbReference>
<evidence type="ECO:0000256" key="15">
    <source>
        <dbReference type="SAM" id="MobiDB-lite"/>
    </source>
</evidence>
<organism evidence="19 20">
    <name type="scientific">Stephania cephalantha</name>
    <dbReference type="NCBI Taxonomy" id="152367"/>
    <lineage>
        <taxon>Eukaryota</taxon>
        <taxon>Viridiplantae</taxon>
        <taxon>Streptophyta</taxon>
        <taxon>Embryophyta</taxon>
        <taxon>Tracheophyta</taxon>
        <taxon>Spermatophyta</taxon>
        <taxon>Magnoliopsida</taxon>
        <taxon>Ranunculales</taxon>
        <taxon>Menispermaceae</taxon>
        <taxon>Menispermoideae</taxon>
        <taxon>Cissampelideae</taxon>
        <taxon>Stephania</taxon>
    </lineage>
</organism>
<evidence type="ECO:0000259" key="17">
    <source>
        <dbReference type="Pfam" id="PF17733"/>
    </source>
</evidence>
<feature type="compositionally biased region" description="Basic and acidic residues" evidence="15">
    <location>
        <begin position="481"/>
        <end position="495"/>
    </location>
</feature>
<dbReference type="InterPro" id="IPR040554">
    <property type="entry name" value="KPWE_PEX14_dom"/>
</dbReference>
<accession>A0AAP0IS71</accession>
<feature type="domain" description="Peroxisome membrane anchor protein Pex14p N-terminal" evidence="16">
    <location>
        <begin position="54"/>
        <end position="98"/>
    </location>
</feature>
<feature type="compositionally biased region" description="Polar residues" evidence="15">
    <location>
        <begin position="467"/>
        <end position="478"/>
    </location>
</feature>
<dbReference type="InterPro" id="IPR025655">
    <property type="entry name" value="PEX14"/>
</dbReference>
<evidence type="ECO:0000256" key="9">
    <source>
        <dbReference type="ARBA" id="ARBA00023140"/>
    </source>
</evidence>
<gene>
    <name evidence="19" type="ORF">Scep_017794</name>
</gene>
<dbReference type="Proteomes" id="UP001419268">
    <property type="component" value="Unassembled WGS sequence"/>
</dbReference>
<feature type="compositionally biased region" description="Pro residues" evidence="15">
    <location>
        <begin position="336"/>
        <end position="345"/>
    </location>
</feature>
<evidence type="ECO:0000256" key="2">
    <source>
        <dbReference type="ARBA" id="ARBA00005443"/>
    </source>
</evidence>